<dbReference type="GO" id="GO:0008270">
    <property type="term" value="F:zinc ion binding"/>
    <property type="evidence" value="ECO:0007669"/>
    <property type="project" value="UniProtKB-KW"/>
</dbReference>
<dbReference type="AlphaFoldDB" id="A0AAN7D5Y0"/>
<keyword evidence="6 10" id="KW-0863">Zinc-finger</keyword>
<dbReference type="PANTHER" id="PTHR46913:SF1">
    <property type="entry name" value="RING-H2 FINGER PROTEIN ATL16"/>
    <property type="match status" value="1"/>
</dbReference>
<comment type="pathway">
    <text evidence="2">Protein modification; protein ubiquitination.</text>
</comment>
<evidence type="ECO:0000256" key="10">
    <source>
        <dbReference type="PROSITE-ProRule" id="PRU00175"/>
    </source>
</evidence>
<feature type="domain" description="RING-type" evidence="11">
    <location>
        <begin position="5"/>
        <end position="46"/>
    </location>
</feature>
<dbReference type="InterPro" id="IPR013083">
    <property type="entry name" value="Znf_RING/FYVE/PHD"/>
</dbReference>
<keyword evidence="5" id="KW-0479">Metal-binding</keyword>
<gene>
    <name evidence="12" type="ORF">ATC70_012703</name>
</gene>
<evidence type="ECO:0000256" key="3">
    <source>
        <dbReference type="ARBA" id="ARBA00022679"/>
    </source>
</evidence>
<protein>
    <recommendedName>
        <fullName evidence="11">RING-type domain-containing protein</fullName>
    </recommendedName>
</protein>
<dbReference type="GO" id="GO:0016740">
    <property type="term" value="F:transferase activity"/>
    <property type="evidence" value="ECO:0007669"/>
    <property type="project" value="UniProtKB-KW"/>
</dbReference>
<dbReference type="SUPFAM" id="SSF57850">
    <property type="entry name" value="RING/U-box"/>
    <property type="match status" value="1"/>
</dbReference>
<dbReference type="PROSITE" id="PS50089">
    <property type="entry name" value="ZF_RING_2"/>
    <property type="match status" value="1"/>
</dbReference>
<evidence type="ECO:0000313" key="12">
    <source>
        <dbReference type="EMBL" id="KAK4511488.1"/>
    </source>
</evidence>
<sequence length="243" mass="28167">MRTICSICLDEVGKQPLVTLVNCGHVFDLKCIREWLKTNLNCPFCRKGIHNMLEIQLCRIFLSTEGDSSSSECLKLKTDLEENAIVIQELKREAYNQQKPDETRKSSVYVEQIMDLTLTKKNEVDALKKNDAMARELQSQRDKCAAMAKNRNYKKEYFDLKKLFDDTLAKQNITNSKFIEIAISGTSSPDTVRYHIQGLEKQLTESKAKEDKFFADVKRLAKKKADIYQDRHKLYIENQKAQQ</sequence>
<evidence type="ECO:0000256" key="6">
    <source>
        <dbReference type="ARBA" id="ARBA00022771"/>
    </source>
</evidence>
<evidence type="ECO:0000256" key="2">
    <source>
        <dbReference type="ARBA" id="ARBA00004906"/>
    </source>
</evidence>
<name>A0AAN7D5Y0_9FUNG</name>
<dbReference type="EMBL" id="JASEJX010000030">
    <property type="protein sequence ID" value="KAK4511488.1"/>
    <property type="molecule type" value="Genomic_DNA"/>
</dbReference>
<proteinExistence type="predicted"/>
<keyword evidence="4" id="KW-0812">Transmembrane</keyword>
<evidence type="ECO:0000256" key="4">
    <source>
        <dbReference type="ARBA" id="ARBA00022692"/>
    </source>
</evidence>
<dbReference type="GO" id="GO:0016567">
    <property type="term" value="P:protein ubiquitination"/>
    <property type="evidence" value="ECO:0007669"/>
    <property type="project" value="InterPro"/>
</dbReference>
<comment type="caution">
    <text evidence="12">The sequence shown here is derived from an EMBL/GenBank/DDBJ whole genome shotgun (WGS) entry which is preliminary data.</text>
</comment>
<dbReference type="Pfam" id="PF13639">
    <property type="entry name" value="zf-RING_2"/>
    <property type="match status" value="1"/>
</dbReference>
<dbReference type="GeneID" id="89956389"/>
<dbReference type="Gene3D" id="3.30.40.10">
    <property type="entry name" value="Zinc/RING finger domain, C3HC4 (zinc finger)"/>
    <property type="match status" value="1"/>
</dbReference>
<keyword evidence="8" id="KW-1133">Transmembrane helix</keyword>
<dbReference type="Proteomes" id="UP001304243">
    <property type="component" value="Unassembled WGS sequence"/>
</dbReference>
<keyword evidence="7" id="KW-0862">Zinc</keyword>
<evidence type="ECO:0000256" key="9">
    <source>
        <dbReference type="ARBA" id="ARBA00023136"/>
    </source>
</evidence>
<dbReference type="RefSeq" id="XP_064678154.1">
    <property type="nucleotide sequence ID" value="XM_064831874.1"/>
</dbReference>
<accession>A0AAN7D5Y0</accession>
<comment type="subcellular location">
    <subcellularLocation>
        <location evidence="1">Membrane</location>
        <topology evidence="1">Single-pass membrane protein</topology>
    </subcellularLocation>
</comment>
<reference evidence="12 13" key="1">
    <citation type="submission" date="2022-11" db="EMBL/GenBank/DDBJ databases">
        <title>Mucor velutinosus strain NIH1002 WGS.</title>
        <authorList>
            <person name="Subramanian P."/>
            <person name="Mullikin J.C."/>
            <person name="Segre J.A."/>
            <person name="Zelazny A.M."/>
        </authorList>
    </citation>
    <scope>NUCLEOTIDE SEQUENCE [LARGE SCALE GENOMIC DNA]</scope>
    <source>
        <strain evidence="12 13">NIH1002</strain>
    </source>
</reference>
<evidence type="ECO:0000256" key="7">
    <source>
        <dbReference type="ARBA" id="ARBA00022833"/>
    </source>
</evidence>
<dbReference type="PANTHER" id="PTHR46913">
    <property type="entry name" value="RING-H2 FINGER PROTEIN ATL16"/>
    <property type="match status" value="1"/>
</dbReference>
<organism evidence="12 13">
    <name type="scientific">Mucor velutinosus</name>
    <dbReference type="NCBI Taxonomy" id="708070"/>
    <lineage>
        <taxon>Eukaryota</taxon>
        <taxon>Fungi</taxon>
        <taxon>Fungi incertae sedis</taxon>
        <taxon>Mucoromycota</taxon>
        <taxon>Mucoromycotina</taxon>
        <taxon>Mucoromycetes</taxon>
        <taxon>Mucorales</taxon>
        <taxon>Mucorineae</taxon>
        <taxon>Mucoraceae</taxon>
        <taxon>Mucor</taxon>
    </lineage>
</organism>
<keyword evidence="9" id="KW-0472">Membrane</keyword>
<keyword evidence="13" id="KW-1185">Reference proteome</keyword>
<evidence type="ECO:0000256" key="8">
    <source>
        <dbReference type="ARBA" id="ARBA00022989"/>
    </source>
</evidence>
<dbReference type="InterPro" id="IPR001841">
    <property type="entry name" value="Znf_RING"/>
</dbReference>
<dbReference type="GO" id="GO:0016020">
    <property type="term" value="C:membrane"/>
    <property type="evidence" value="ECO:0007669"/>
    <property type="project" value="UniProtKB-SubCell"/>
</dbReference>
<evidence type="ECO:0000256" key="5">
    <source>
        <dbReference type="ARBA" id="ARBA00022723"/>
    </source>
</evidence>
<evidence type="ECO:0000259" key="11">
    <source>
        <dbReference type="PROSITE" id="PS50089"/>
    </source>
</evidence>
<dbReference type="SMART" id="SM00184">
    <property type="entry name" value="RING"/>
    <property type="match status" value="1"/>
</dbReference>
<evidence type="ECO:0000256" key="1">
    <source>
        <dbReference type="ARBA" id="ARBA00004167"/>
    </source>
</evidence>
<keyword evidence="3" id="KW-0808">Transferase</keyword>
<evidence type="ECO:0000313" key="13">
    <source>
        <dbReference type="Proteomes" id="UP001304243"/>
    </source>
</evidence>
<dbReference type="InterPro" id="IPR044600">
    <property type="entry name" value="ATL1/ATL16-like"/>
</dbReference>